<keyword evidence="6 10" id="KW-0548">Nucleotidyltransferase</keyword>
<dbReference type="NCBIfam" id="TIGR00690">
    <property type="entry name" value="rpoZ"/>
    <property type="match status" value="1"/>
</dbReference>
<comment type="function">
    <text evidence="10">Promotes RNA polymerase assembly. Latches the N- and C-terminal regions of the beta' subunit thereby facilitating its interaction with the beta and alpha subunits.</text>
</comment>
<dbReference type="SMART" id="SM01409">
    <property type="entry name" value="RNA_pol_Rpb6"/>
    <property type="match status" value="1"/>
</dbReference>
<evidence type="ECO:0000256" key="5">
    <source>
        <dbReference type="ARBA" id="ARBA00022679"/>
    </source>
</evidence>
<accession>A0A857DIP2</accession>
<dbReference type="SUPFAM" id="SSF63562">
    <property type="entry name" value="RPB6/omega subunit-like"/>
    <property type="match status" value="1"/>
</dbReference>
<comment type="similarity">
    <text evidence="1 10">Belongs to the RNA polymerase subunit omega family.</text>
</comment>
<dbReference type="Proteomes" id="UP000430508">
    <property type="component" value="Chromosome"/>
</dbReference>
<dbReference type="GO" id="GO:0003899">
    <property type="term" value="F:DNA-directed RNA polymerase activity"/>
    <property type="evidence" value="ECO:0007669"/>
    <property type="project" value="UniProtKB-UniRule"/>
</dbReference>
<evidence type="ECO:0000256" key="1">
    <source>
        <dbReference type="ARBA" id="ARBA00006711"/>
    </source>
</evidence>
<dbReference type="HAMAP" id="MF_00366">
    <property type="entry name" value="RNApol_bact_RpoZ"/>
    <property type="match status" value="1"/>
</dbReference>
<dbReference type="GO" id="GO:0006351">
    <property type="term" value="P:DNA-templated transcription"/>
    <property type="evidence" value="ECO:0007669"/>
    <property type="project" value="UniProtKB-UniRule"/>
</dbReference>
<dbReference type="EMBL" id="CP046996">
    <property type="protein sequence ID" value="QHA01154.1"/>
    <property type="molecule type" value="Genomic_DNA"/>
</dbReference>
<sequence>MKQPSLDVLMSQADSKYTLVVAAAKRARVLMNNLDASEFKDTKPVSRALLEIADGKVYPDFFDKVTSDALR</sequence>
<comment type="catalytic activity">
    <reaction evidence="9 10">
        <text>RNA(n) + a ribonucleoside 5'-triphosphate = RNA(n+1) + diphosphate</text>
        <dbReference type="Rhea" id="RHEA:21248"/>
        <dbReference type="Rhea" id="RHEA-COMP:14527"/>
        <dbReference type="Rhea" id="RHEA-COMP:17342"/>
        <dbReference type="ChEBI" id="CHEBI:33019"/>
        <dbReference type="ChEBI" id="CHEBI:61557"/>
        <dbReference type="ChEBI" id="CHEBI:140395"/>
        <dbReference type="EC" id="2.7.7.6"/>
    </reaction>
</comment>
<evidence type="ECO:0000256" key="9">
    <source>
        <dbReference type="ARBA" id="ARBA00048552"/>
    </source>
</evidence>
<dbReference type="RefSeq" id="WP_015043499.1">
    <property type="nucleotide sequence ID" value="NZ_CP046996.1"/>
</dbReference>
<dbReference type="GO" id="GO:0003677">
    <property type="term" value="F:DNA binding"/>
    <property type="evidence" value="ECO:0007669"/>
    <property type="project" value="UniProtKB-UniRule"/>
</dbReference>
<evidence type="ECO:0000313" key="12">
    <source>
        <dbReference type="Proteomes" id="UP000430508"/>
    </source>
</evidence>
<keyword evidence="7 10" id="KW-0804">Transcription</keyword>
<comment type="subunit">
    <text evidence="10">The RNAP catalytic core consists of 2 alpha, 1 beta, 1 beta' and 1 omega subunit. When a sigma factor is associated with the core the holoenzyme is formed, which can initiate transcription.</text>
</comment>
<name>A0A857DIP2_9FIRM</name>
<evidence type="ECO:0000256" key="2">
    <source>
        <dbReference type="ARBA" id="ARBA00012418"/>
    </source>
</evidence>
<dbReference type="InterPro" id="IPR006110">
    <property type="entry name" value="Pol_omega/Rpo6/RPB6"/>
</dbReference>
<proteinExistence type="inferred from homology"/>
<evidence type="ECO:0000256" key="10">
    <source>
        <dbReference type="HAMAP-Rule" id="MF_00366"/>
    </source>
</evidence>
<dbReference type="InterPro" id="IPR003716">
    <property type="entry name" value="DNA-dir_RNA_pol_omega"/>
</dbReference>
<dbReference type="GO" id="GO:0000428">
    <property type="term" value="C:DNA-directed RNA polymerase complex"/>
    <property type="evidence" value="ECO:0007669"/>
    <property type="project" value="UniProtKB-KW"/>
</dbReference>
<dbReference type="Pfam" id="PF01192">
    <property type="entry name" value="RNA_pol_Rpb6"/>
    <property type="match status" value="1"/>
</dbReference>
<dbReference type="EC" id="2.7.7.6" evidence="2 10"/>
<gene>
    <name evidence="10 11" type="primary">rpoZ</name>
    <name evidence="11" type="ORF">GQ588_11160</name>
</gene>
<evidence type="ECO:0000256" key="4">
    <source>
        <dbReference type="ARBA" id="ARBA00022478"/>
    </source>
</evidence>
<evidence type="ECO:0000256" key="8">
    <source>
        <dbReference type="ARBA" id="ARBA00029924"/>
    </source>
</evidence>
<dbReference type="AlphaFoldDB" id="A0A857DIP2"/>
<evidence type="ECO:0000313" key="11">
    <source>
        <dbReference type="EMBL" id="QHA01154.1"/>
    </source>
</evidence>
<protein>
    <recommendedName>
        <fullName evidence="3 10">DNA-directed RNA polymerase subunit omega</fullName>
        <shortName evidence="10">RNAP omega subunit</shortName>
        <ecNumber evidence="2 10">2.7.7.6</ecNumber>
    </recommendedName>
    <alternativeName>
        <fullName evidence="10">RNA polymerase omega subunit</fullName>
    </alternativeName>
    <alternativeName>
        <fullName evidence="8 10">Transcriptase subunit omega</fullName>
    </alternativeName>
</protein>
<keyword evidence="4 10" id="KW-0240">DNA-directed RNA polymerase</keyword>
<reference evidence="11 12" key="1">
    <citation type="submission" date="2019-12" db="EMBL/GenBank/DDBJ databases">
        <title>Sequence classification of anaerobic respiratory reductive dehalogenases: First we see many, then we see few.</title>
        <authorList>
            <person name="Molenda O."/>
            <person name="Puentes Jacome L.A."/>
            <person name="Cao X."/>
            <person name="Nesbo C.L."/>
            <person name="Tang S."/>
            <person name="Morson N."/>
            <person name="Patron J."/>
            <person name="Lomheim L."/>
            <person name="Wishart D.S."/>
            <person name="Edwards E.A."/>
        </authorList>
    </citation>
    <scope>NUCLEOTIDE SEQUENCE [LARGE SCALE GENOMIC DNA]</scope>
    <source>
        <strain evidence="11 12">12DCA</strain>
    </source>
</reference>
<evidence type="ECO:0000256" key="3">
    <source>
        <dbReference type="ARBA" id="ARBA00013725"/>
    </source>
</evidence>
<evidence type="ECO:0000256" key="6">
    <source>
        <dbReference type="ARBA" id="ARBA00022695"/>
    </source>
</evidence>
<dbReference type="InterPro" id="IPR036161">
    <property type="entry name" value="RPB6/omega-like_sf"/>
</dbReference>
<dbReference type="Gene3D" id="3.90.940.10">
    <property type="match status" value="1"/>
</dbReference>
<dbReference type="PANTHER" id="PTHR34476">
    <property type="entry name" value="DNA-DIRECTED RNA POLYMERASE SUBUNIT OMEGA"/>
    <property type="match status" value="1"/>
</dbReference>
<dbReference type="PANTHER" id="PTHR34476:SF1">
    <property type="entry name" value="DNA-DIRECTED RNA POLYMERASE SUBUNIT OMEGA"/>
    <property type="match status" value="1"/>
</dbReference>
<organism evidence="11 12">
    <name type="scientific">Dehalobacter restrictus</name>
    <dbReference type="NCBI Taxonomy" id="55583"/>
    <lineage>
        <taxon>Bacteria</taxon>
        <taxon>Bacillati</taxon>
        <taxon>Bacillota</taxon>
        <taxon>Clostridia</taxon>
        <taxon>Eubacteriales</taxon>
        <taxon>Desulfitobacteriaceae</taxon>
        <taxon>Dehalobacter</taxon>
    </lineage>
</organism>
<evidence type="ECO:0000256" key="7">
    <source>
        <dbReference type="ARBA" id="ARBA00023163"/>
    </source>
</evidence>
<keyword evidence="5 10" id="KW-0808">Transferase</keyword>